<gene>
    <name evidence="1" type="ORF">SOCG_06306</name>
</gene>
<sequence>MISLLETLFVSNEFVTETHTYSKKSGVLIKNCISPFNFLISNLNFKFQKKNKILHYYTHPSTPLPSSSFCILGLSLLLLTSHCSYSLSLFSYALRRSFVASPALLFCDASFSHQLRNLWFFFR</sequence>
<dbReference type="GeneID" id="25033959"/>
<dbReference type="Proteomes" id="UP000016088">
    <property type="component" value="Unassembled WGS sequence"/>
</dbReference>
<keyword evidence="2" id="KW-1185">Reference proteome</keyword>
<dbReference type="EMBL" id="KE503208">
    <property type="protein sequence ID" value="EPX71051.1"/>
    <property type="molecule type" value="Genomic_DNA"/>
</dbReference>
<organism evidence="1 2">
    <name type="scientific">Schizosaccharomyces octosporus (strain yFS286)</name>
    <name type="common">Fission yeast</name>
    <name type="synonym">Octosporomyces octosporus</name>
    <dbReference type="NCBI Taxonomy" id="483514"/>
    <lineage>
        <taxon>Eukaryota</taxon>
        <taxon>Fungi</taxon>
        <taxon>Dikarya</taxon>
        <taxon>Ascomycota</taxon>
        <taxon>Taphrinomycotina</taxon>
        <taxon>Schizosaccharomycetes</taxon>
        <taxon>Schizosaccharomycetales</taxon>
        <taxon>Schizosaccharomycetaceae</taxon>
        <taxon>Schizosaccharomyces</taxon>
    </lineage>
</organism>
<name>S9PPA8_SCHOY</name>
<reference evidence="1 2" key="1">
    <citation type="journal article" date="2011" name="Science">
        <title>Comparative functional genomics of the fission yeasts.</title>
        <authorList>
            <person name="Rhind N."/>
            <person name="Chen Z."/>
            <person name="Yassour M."/>
            <person name="Thompson D.A."/>
            <person name="Haas B.J."/>
            <person name="Habib N."/>
            <person name="Wapinski I."/>
            <person name="Roy S."/>
            <person name="Lin M.F."/>
            <person name="Heiman D.I."/>
            <person name="Young S.K."/>
            <person name="Furuya K."/>
            <person name="Guo Y."/>
            <person name="Pidoux A."/>
            <person name="Chen H.M."/>
            <person name="Robbertse B."/>
            <person name="Goldberg J.M."/>
            <person name="Aoki K."/>
            <person name="Bayne E.H."/>
            <person name="Berlin A.M."/>
            <person name="Desjardins C.A."/>
            <person name="Dobbs E."/>
            <person name="Dukaj L."/>
            <person name="Fan L."/>
            <person name="FitzGerald M.G."/>
            <person name="French C."/>
            <person name="Gujja S."/>
            <person name="Hansen K."/>
            <person name="Keifenheim D."/>
            <person name="Levin J.Z."/>
            <person name="Mosher R.A."/>
            <person name="Mueller C.A."/>
            <person name="Pfiffner J."/>
            <person name="Priest M."/>
            <person name="Russ C."/>
            <person name="Smialowska A."/>
            <person name="Swoboda P."/>
            <person name="Sykes S.M."/>
            <person name="Vaughn M."/>
            <person name="Vengrova S."/>
            <person name="Yoder R."/>
            <person name="Zeng Q."/>
            <person name="Allshire R."/>
            <person name="Baulcombe D."/>
            <person name="Birren B.W."/>
            <person name="Brown W."/>
            <person name="Ekwall K."/>
            <person name="Kellis M."/>
            <person name="Leatherwood J."/>
            <person name="Levin H."/>
            <person name="Margalit H."/>
            <person name="Martienssen R."/>
            <person name="Nieduszynski C.A."/>
            <person name="Spatafora J.W."/>
            <person name="Friedman N."/>
            <person name="Dalgaard J.Z."/>
            <person name="Baumann P."/>
            <person name="Niki H."/>
            <person name="Regev A."/>
            <person name="Nusbaum C."/>
        </authorList>
    </citation>
    <scope>NUCLEOTIDE SEQUENCE [LARGE SCALE GENOMIC DNA]</scope>
    <source>
        <strain evidence="2">yFS286</strain>
    </source>
</reference>
<proteinExistence type="predicted"/>
<dbReference type="AlphaFoldDB" id="S9PPA8"/>
<evidence type="ECO:0000313" key="2">
    <source>
        <dbReference type="Proteomes" id="UP000016088"/>
    </source>
</evidence>
<protein>
    <submittedName>
        <fullName evidence="1">Uncharacterized protein</fullName>
    </submittedName>
</protein>
<accession>S9PPA8</accession>
<dbReference type="HOGENOM" id="CLU_2016535_0_0_1"/>
<dbReference type="RefSeq" id="XP_013020849.1">
    <property type="nucleotide sequence ID" value="XM_013165395.1"/>
</dbReference>
<dbReference type="VEuPathDB" id="FungiDB:SOCG_06306"/>
<evidence type="ECO:0000313" key="1">
    <source>
        <dbReference type="EMBL" id="EPX71051.1"/>
    </source>
</evidence>